<dbReference type="AlphaFoldDB" id="W6YQ52"/>
<dbReference type="EMBL" id="KI964288">
    <property type="protein sequence ID" value="EUC39658.1"/>
    <property type="molecule type" value="Genomic_DNA"/>
</dbReference>
<proteinExistence type="predicted"/>
<name>W6YQ52_COCMI</name>
<keyword evidence="3" id="KW-1185">Reference proteome</keyword>
<dbReference type="Proteomes" id="UP000054032">
    <property type="component" value="Unassembled WGS sequence"/>
</dbReference>
<dbReference type="RefSeq" id="XP_007693825.1">
    <property type="nucleotide sequence ID" value="XM_007695635.1"/>
</dbReference>
<evidence type="ECO:0000313" key="2">
    <source>
        <dbReference type="EMBL" id="EUC39658.1"/>
    </source>
</evidence>
<accession>W6YQ52</accession>
<feature type="chain" id="PRO_5004886092" evidence="1">
    <location>
        <begin position="22"/>
        <end position="100"/>
    </location>
</feature>
<dbReference type="KEGG" id="bor:COCMIDRAFT_10279"/>
<protein>
    <submittedName>
        <fullName evidence="2">Uncharacterized protein</fullName>
    </submittedName>
</protein>
<organism evidence="2 3">
    <name type="scientific">Bipolaris oryzae ATCC 44560</name>
    <dbReference type="NCBI Taxonomy" id="930090"/>
    <lineage>
        <taxon>Eukaryota</taxon>
        <taxon>Fungi</taxon>
        <taxon>Dikarya</taxon>
        <taxon>Ascomycota</taxon>
        <taxon>Pezizomycotina</taxon>
        <taxon>Dothideomycetes</taxon>
        <taxon>Pleosporomycetidae</taxon>
        <taxon>Pleosporales</taxon>
        <taxon>Pleosporineae</taxon>
        <taxon>Pleosporaceae</taxon>
        <taxon>Bipolaris</taxon>
    </lineage>
</organism>
<sequence length="100" mass="10453">MQFSIFTTGFLVAIMTGTALAAPPELDARGKGSGNCYDGVDCCYSSRAACERQQIAGIHTWINCNVKGAVTYCSDVGITLAQCDADCCAISTTWGRGCPA</sequence>
<dbReference type="OrthoDB" id="3446835at2759"/>
<feature type="signal peptide" evidence="1">
    <location>
        <begin position="1"/>
        <end position="21"/>
    </location>
</feature>
<evidence type="ECO:0000313" key="3">
    <source>
        <dbReference type="Proteomes" id="UP000054032"/>
    </source>
</evidence>
<gene>
    <name evidence="2" type="ORF">COCMIDRAFT_10279</name>
</gene>
<keyword evidence="1" id="KW-0732">Signal</keyword>
<dbReference type="HOGENOM" id="CLU_175741_0_0_1"/>
<evidence type="ECO:0000256" key="1">
    <source>
        <dbReference type="SAM" id="SignalP"/>
    </source>
</evidence>
<dbReference type="GeneID" id="19118158"/>
<reference evidence="2 3" key="1">
    <citation type="journal article" date="2013" name="PLoS Genet.">
        <title>Comparative genome structure, secondary metabolite, and effector coding capacity across Cochliobolus pathogens.</title>
        <authorList>
            <person name="Condon B.J."/>
            <person name="Leng Y."/>
            <person name="Wu D."/>
            <person name="Bushley K.E."/>
            <person name="Ohm R.A."/>
            <person name="Otillar R."/>
            <person name="Martin J."/>
            <person name="Schackwitz W."/>
            <person name="Grimwood J."/>
            <person name="MohdZainudin N."/>
            <person name="Xue C."/>
            <person name="Wang R."/>
            <person name="Manning V.A."/>
            <person name="Dhillon B."/>
            <person name="Tu Z.J."/>
            <person name="Steffenson B.J."/>
            <person name="Salamov A."/>
            <person name="Sun H."/>
            <person name="Lowry S."/>
            <person name="LaButti K."/>
            <person name="Han J."/>
            <person name="Copeland A."/>
            <person name="Lindquist E."/>
            <person name="Barry K."/>
            <person name="Schmutz J."/>
            <person name="Baker S.E."/>
            <person name="Ciuffetti L.M."/>
            <person name="Grigoriev I.V."/>
            <person name="Zhong S."/>
            <person name="Turgeon B.G."/>
        </authorList>
    </citation>
    <scope>NUCLEOTIDE SEQUENCE [LARGE SCALE GENOMIC DNA]</scope>
    <source>
        <strain evidence="2 3">ATCC 44560</strain>
    </source>
</reference>